<accession>A0A1J9RVU1</accession>
<keyword evidence="1" id="KW-0175">Coiled coil</keyword>
<dbReference type="InterPro" id="IPR021589">
    <property type="entry name" value="Cut12"/>
</dbReference>
<feature type="domain" description="Spindle pole body-associated protein cut12" evidence="3">
    <location>
        <begin position="143"/>
        <end position="259"/>
    </location>
</feature>
<comment type="caution">
    <text evidence="4">The sequence shown here is derived from an EMBL/GenBank/DDBJ whole genome shotgun (WGS) entry which is preliminary data.</text>
</comment>
<keyword evidence="5" id="KW-1185">Reference proteome</keyword>
<dbReference type="Pfam" id="PF11500">
    <property type="entry name" value="Cut12"/>
    <property type="match status" value="1"/>
</dbReference>
<evidence type="ECO:0000313" key="5">
    <source>
        <dbReference type="Proteomes" id="UP000183809"/>
    </source>
</evidence>
<feature type="coiled-coil region" evidence="1">
    <location>
        <begin position="240"/>
        <end position="274"/>
    </location>
</feature>
<feature type="compositionally biased region" description="Basic and acidic residues" evidence="2">
    <location>
        <begin position="474"/>
        <end position="500"/>
    </location>
</feature>
<gene>
    <name evidence="4" type="ORF">BKCO1_4600040</name>
</gene>
<dbReference type="STRING" id="236234.A0A1J9RVU1"/>
<feature type="region of interest" description="Disordered" evidence="2">
    <location>
        <begin position="293"/>
        <end position="500"/>
    </location>
</feature>
<dbReference type="GeneID" id="31016560"/>
<sequence>MDLEAVDNAQPEPPETPAPVFAARAIKHAIFGTPAPPDTVRPARTEPKPDPPAFSRPLPADFGLKNVVDPDKPRLPGGILSTPGTVKDRKTVSFGAQVVDNEGKKPTTATRTGLPSNCPGKFPSPFTPKVDGLAEEPEERSSSSSKLTAKLYEARNPSKRTEPSTQPLAQPSLRPKPRAKDDGDVTLDVLEPRSESGRYWKEQYEMFAVENEREARKIIRKYLAVKEYARKKDIEVLELTEKLDAERKRHAQREKDLEAKNKDYKERLRQAMAEHLKSTTENATLRQRLAVLEGEAVPDSPADQSMPKTELGLEFDRVMLDPQEARHYTLDATPVNDRNRPEKPKAKTGSSTTEQKPLPKATLLPPSREPQSRLGVSPRRPRRSTAGNRTDMPATSRANAKTASTSAAEDPWMANGDTAIEDNTSSAGKRREPKAAKSAEPHGASHPRRVKSDRHLQSLANPSVSAPEGLTPQEMRKKQAMDRIMQKKREREMGKENAGV</sequence>
<evidence type="ECO:0000256" key="2">
    <source>
        <dbReference type="SAM" id="MobiDB-lite"/>
    </source>
</evidence>
<name>A0A1J9RVU1_9PEZI</name>
<dbReference type="AlphaFoldDB" id="A0A1J9RVU1"/>
<proteinExistence type="predicted"/>
<evidence type="ECO:0000313" key="4">
    <source>
        <dbReference type="EMBL" id="OJD31605.1"/>
    </source>
</evidence>
<dbReference type="RefSeq" id="XP_020127865.1">
    <property type="nucleotide sequence ID" value="XM_020276299.1"/>
</dbReference>
<dbReference type="EMBL" id="MNUE01000046">
    <property type="protein sequence ID" value="OJD31605.1"/>
    <property type="molecule type" value="Genomic_DNA"/>
</dbReference>
<organism evidence="4 5">
    <name type="scientific">Diplodia corticola</name>
    <dbReference type="NCBI Taxonomy" id="236234"/>
    <lineage>
        <taxon>Eukaryota</taxon>
        <taxon>Fungi</taxon>
        <taxon>Dikarya</taxon>
        <taxon>Ascomycota</taxon>
        <taxon>Pezizomycotina</taxon>
        <taxon>Dothideomycetes</taxon>
        <taxon>Dothideomycetes incertae sedis</taxon>
        <taxon>Botryosphaeriales</taxon>
        <taxon>Botryosphaeriaceae</taxon>
        <taxon>Diplodia</taxon>
    </lineage>
</organism>
<feature type="compositionally biased region" description="Basic and acidic residues" evidence="2">
    <location>
        <begin position="429"/>
        <end position="440"/>
    </location>
</feature>
<feature type="compositionally biased region" description="Polar residues" evidence="2">
    <location>
        <begin position="396"/>
        <end position="407"/>
    </location>
</feature>
<feature type="region of interest" description="Disordered" evidence="2">
    <location>
        <begin position="32"/>
        <end position="190"/>
    </location>
</feature>
<evidence type="ECO:0000259" key="3">
    <source>
        <dbReference type="Pfam" id="PF11500"/>
    </source>
</evidence>
<protein>
    <submittedName>
        <fullName evidence="4">Spindle-body formation-associated protein</fullName>
    </submittedName>
</protein>
<dbReference type="Proteomes" id="UP000183809">
    <property type="component" value="Unassembled WGS sequence"/>
</dbReference>
<reference evidence="4 5" key="1">
    <citation type="submission" date="2016-10" db="EMBL/GenBank/DDBJ databases">
        <title>Proteomics and genomics reveal pathogen-plant mechanisms compatible with a hemibiotrophic lifestyle of Diplodia corticola.</title>
        <authorList>
            <person name="Fernandes I."/>
            <person name="De Jonge R."/>
            <person name="Van De Peer Y."/>
            <person name="Devreese B."/>
            <person name="Alves A."/>
            <person name="Esteves A.C."/>
        </authorList>
    </citation>
    <scope>NUCLEOTIDE SEQUENCE [LARGE SCALE GENOMIC DNA]</scope>
    <source>
        <strain evidence="4 5">CBS 112549</strain>
    </source>
</reference>
<evidence type="ECO:0000256" key="1">
    <source>
        <dbReference type="SAM" id="Coils"/>
    </source>
</evidence>
<dbReference type="OrthoDB" id="5383703at2759"/>
<feature type="compositionally biased region" description="Basic and acidic residues" evidence="2">
    <location>
        <begin position="314"/>
        <end position="329"/>
    </location>
</feature>